<keyword evidence="2" id="KW-1185">Reference proteome</keyword>
<evidence type="ECO:0000313" key="1">
    <source>
        <dbReference type="EMBL" id="RNA33227.1"/>
    </source>
</evidence>
<name>A0A3M7SC51_BRAPC</name>
<gene>
    <name evidence="1" type="ORF">BpHYR1_014229</name>
</gene>
<protein>
    <submittedName>
        <fullName evidence="1">Uncharacterized protein</fullName>
    </submittedName>
</protein>
<evidence type="ECO:0000313" key="2">
    <source>
        <dbReference type="Proteomes" id="UP000276133"/>
    </source>
</evidence>
<sequence>MKFSKTILPGEKLSAFLESSLNSLQSKCGSVVGQRRLRKILKKTNFQKLHHLIWCFFGGIEVGNLRITQCFPSFPPNELK</sequence>
<proteinExistence type="predicted"/>
<comment type="caution">
    <text evidence="1">The sequence shown here is derived from an EMBL/GenBank/DDBJ whole genome shotgun (WGS) entry which is preliminary data.</text>
</comment>
<dbReference type="EMBL" id="REGN01001667">
    <property type="protein sequence ID" value="RNA33227.1"/>
    <property type="molecule type" value="Genomic_DNA"/>
</dbReference>
<accession>A0A3M7SC51</accession>
<organism evidence="1 2">
    <name type="scientific">Brachionus plicatilis</name>
    <name type="common">Marine rotifer</name>
    <name type="synonym">Brachionus muelleri</name>
    <dbReference type="NCBI Taxonomy" id="10195"/>
    <lineage>
        <taxon>Eukaryota</taxon>
        <taxon>Metazoa</taxon>
        <taxon>Spiralia</taxon>
        <taxon>Gnathifera</taxon>
        <taxon>Rotifera</taxon>
        <taxon>Eurotatoria</taxon>
        <taxon>Monogononta</taxon>
        <taxon>Pseudotrocha</taxon>
        <taxon>Ploima</taxon>
        <taxon>Brachionidae</taxon>
        <taxon>Brachionus</taxon>
    </lineage>
</organism>
<reference evidence="1 2" key="1">
    <citation type="journal article" date="2018" name="Sci. Rep.">
        <title>Genomic signatures of local adaptation to the degree of environmental predictability in rotifers.</title>
        <authorList>
            <person name="Franch-Gras L."/>
            <person name="Hahn C."/>
            <person name="Garcia-Roger E.M."/>
            <person name="Carmona M.J."/>
            <person name="Serra M."/>
            <person name="Gomez A."/>
        </authorList>
    </citation>
    <scope>NUCLEOTIDE SEQUENCE [LARGE SCALE GENOMIC DNA]</scope>
    <source>
        <strain evidence="1">HYR1</strain>
    </source>
</reference>
<dbReference type="Proteomes" id="UP000276133">
    <property type="component" value="Unassembled WGS sequence"/>
</dbReference>
<dbReference type="AlphaFoldDB" id="A0A3M7SC51"/>